<organism evidence="3">
    <name type="scientific">marine sediment metagenome</name>
    <dbReference type="NCBI Taxonomy" id="412755"/>
    <lineage>
        <taxon>unclassified sequences</taxon>
        <taxon>metagenomes</taxon>
        <taxon>ecological metagenomes</taxon>
    </lineage>
</organism>
<accession>A0A0F9L6H1</accession>
<evidence type="ECO:0000256" key="2">
    <source>
        <dbReference type="SAM" id="Phobius"/>
    </source>
</evidence>
<name>A0A0F9L6H1_9ZZZZ</name>
<keyword evidence="2" id="KW-0472">Membrane</keyword>
<keyword evidence="2" id="KW-0812">Transmembrane</keyword>
<proteinExistence type="predicted"/>
<evidence type="ECO:0000256" key="1">
    <source>
        <dbReference type="SAM" id="Coils"/>
    </source>
</evidence>
<sequence>MISNKAKLKTIFVITLLGIISMSFIQTGFSVTFDIFTDNKVYTDGKPLFVYGKALPDETIIIRLFAPDGTIAKFDQVQVGTDGSFNHVLLTWPDSSITFPYGTYTVEVISSTQNGISKTIDVKFTSTTELIEVPVERQINTLVFAPETAAVNTPFRIFVQTTSDGMLVGGEPQELLKTSHVHLPNDEVQTLTSSFQTLHPGLYFVDYTATFEGTYVFHVVTFSQGSTSHGSAATTVLKQDISGISEQIVKLNSILDETSSELDILESRIEEFDSTLTSASTNIASSVTSMSSSVENMEEASTQLNSLLFPIVGAIGIIVALQVVILARRR</sequence>
<evidence type="ECO:0000313" key="3">
    <source>
        <dbReference type="EMBL" id="KKM89153.1"/>
    </source>
</evidence>
<protein>
    <submittedName>
        <fullName evidence="3">Uncharacterized protein</fullName>
    </submittedName>
</protein>
<reference evidence="3" key="1">
    <citation type="journal article" date="2015" name="Nature">
        <title>Complex archaea that bridge the gap between prokaryotes and eukaryotes.</title>
        <authorList>
            <person name="Spang A."/>
            <person name="Saw J.H."/>
            <person name="Jorgensen S.L."/>
            <person name="Zaremba-Niedzwiedzka K."/>
            <person name="Martijn J."/>
            <person name="Lind A.E."/>
            <person name="van Eijk R."/>
            <person name="Schleper C."/>
            <person name="Guy L."/>
            <person name="Ettema T.J."/>
        </authorList>
    </citation>
    <scope>NUCLEOTIDE SEQUENCE</scope>
</reference>
<keyword evidence="1" id="KW-0175">Coiled coil</keyword>
<feature type="transmembrane region" description="Helical" evidence="2">
    <location>
        <begin position="307"/>
        <end position="327"/>
    </location>
</feature>
<keyword evidence="2" id="KW-1133">Transmembrane helix</keyword>
<comment type="caution">
    <text evidence="3">The sequence shown here is derived from an EMBL/GenBank/DDBJ whole genome shotgun (WGS) entry which is preliminary data.</text>
</comment>
<dbReference type="EMBL" id="LAZR01006861">
    <property type="protein sequence ID" value="KKM89153.1"/>
    <property type="molecule type" value="Genomic_DNA"/>
</dbReference>
<gene>
    <name evidence="3" type="ORF">LCGC14_1251530</name>
</gene>
<dbReference type="AlphaFoldDB" id="A0A0F9L6H1"/>
<feature type="coiled-coil region" evidence="1">
    <location>
        <begin position="248"/>
        <end position="275"/>
    </location>
</feature>